<evidence type="ECO:0000313" key="3">
    <source>
        <dbReference type="EMBL" id="ULP34765.1"/>
    </source>
</evidence>
<evidence type="ECO:0000313" key="4">
    <source>
        <dbReference type="Proteomes" id="UP001055159"/>
    </source>
</evidence>
<gene>
    <name evidence="2" type="ORF">H7H73_10060</name>
    <name evidence="3" type="ORF">MJO55_15645</name>
</gene>
<sequence length="87" mass="9750">MTELTIDITAPAAAAPVEPVVLVTEREVLLASAAALAGAEVRVPRRRTLWRAMTATPRPPRTHRSRSRSRRPDFIEDAMMARMMERL</sequence>
<dbReference type="Proteomes" id="UP001140272">
    <property type="component" value="Unassembled WGS sequence"/>
</dbReference>
<reference evidence="2" key="2">
    <citation type="journal article" date="2022" name="BMC Genomics">
        <title>Comparative genome analysis of mycobacteria focusing on tRNA and non-coding RNA.</title>
        <authorList>
            <person name="Behra P.R.K."/>
            <person name="Pettersson B.M.F."/>
            <person name="Ramesh M."/>
            <person name="Das S."/>
            <person name="Dasgupta S."/>
            <person name="Kirsebom L.A."/>
        </authorList>
    </citation>
    <scope>NUCLEOTIDE SEQUENCE</scope>
    <source>
        <strain evidence="2">DSM 45406</strain>
    </source>
</reference>
<evidence type="ECO:0000313" key="5">
    <source>
        <dbReference type="Proteomes" id="UP001140272"/>
    </source>
</evidence>
<evidence type="ECO:0000313" key="2">
    <source>
        <dbReference type="EMBL" id="MCV7070734.1"/>
    </source>
</evidence>
<feature type="compositionally biased region" description="Basic residues" evidence="1">
    <location>
        <begin position="60"/>
        <end position="69"/>
    </location>
</feature>
<accession>A0A9X3BG07</accession>
<evidence type="ECO:0000256" key="1">
    <source>
        <dbReference type="SAM" id="MobiDB-lite"/>
    </source>
</evidence>
<dbReference type="AlphaFoldDB" id="A0A9X3BG07"/>
<organism evidence="2 5">
    <name type="scientific">Mycolicibacterium rufum</name>
    <dbReference type="NCBI Taxonomy" id="318424"/>
    <lineage>
        <taxon>Bacteria</taxon>
        <taxon>Bacillati</taxon>
        <taxon>Actinomycetota</taxon>
        <taxon>Actinomycetes</taxon>
        <taxon>Mycobacteriales</taxon>
        <taxon>Mycobacteriaceae</taxon>
        <taxon>Mycolicibacterium</taxon>
    </lineage>
</organism>
<name>A0A9X3BG07_9MYCO</name>
<reference evidence="3" key="3">
    <citation type="submission" date="2022-08" db="EMBL/GenBank/DDBJ databases">
        <title>Whole genome sequencing of non-tuberculosis mycobacteria type-strains.</title>
        <authorList>
            <person name="Igarashi Y."/>
            <person name="Osugi A."/>
            <person name="Mitarai S."/>
        </authorList>
    </citation>
    <scope>NUCLEOTIDE SEQUENCE</scope>
    <source>
        <strain evidence="3">JCM 16372</strain>
    </source>
</reference>
<dbReference type="RefSeq" id="WP_239735254.1">
    <property type="nucleotide sequence ID" value="NZ_CP092427.2"/>
</dbReference>
<dbReference type="EMBL" id="CP092427">
    <property type="protein sequence ID" value="ULP34765.1"/>
    <property type="molecule type" value="Genomic_DNA"/>
</dbReference>
<reference evidence="2" key="1">
    <citation type="submission" date="2020-07" db="EMBL/GenBank/DDBJ databases">
        <authorList>
            <person name="Pettersson B.M.F."/>
            <person name="Behra P.R.K."/>
            <person name="Ramesh M."/>
            <person name="Das S."/>
            <person name="Dasgupta S."/>
            <person name="Kirsebom L.A."/>
        </authorList>
    </citation>
    <scope>NUCLEOTIDE SEQUENCE</scope>
    <source>
        <strain evidence="2">DSM 45406</strain>
    </source>
</reference>
<keyword evidence="4" id="KW-1185">Reference proteome</keyword>
<dbReference type="Proteomes" id="UP001055159">
    <property type="component" value="Chromosome"/>
</dbReference>
<feature type="region of interest" description="Disordered" evidence="1">
    <location>
        <begin position="55"/>
        <end position="75"/>
    </location>
</feature>
<dbReference type="EMBL" id="JACKRN010000355">
    <property type="protein sequence ID" value="MCV7070734.1"/>
    <property type="molecule type" value="Genomic_DNA"/>
</dbReference>
<protein>
    <submittedName>
        <fullName evidence="2">Uncharacterized protein</fullName>
    </submittedName>
</protein>
<proteinExistence type="predicted"/>